<evidence type="ECO:0000313" key="1">
    <source>
        <dbReference type="EMBL" id="KAL3644474.1"/>
    </source>
</evidence>
<dbReference type="EMBL" id="JAVIJP010000013">
    <property type="protein sequence ID" value="KAL3644474.1"/>
    <property type="molecule type" value="Genomic_DNA"/>
</dbReference>
<reference evidence="2" key="1">
    <citation type="journal article" date="2024" name="IScience">
        <title>Strigolactones Initiate the Formation of Haustorium-like Structures in Castilleja.</title>
        <authorList>
            <person name="Buerger M."/>
            <person name="Peterson D."/>
            <person name="Chory J."/>
        </authorList>
    </citation>
    <scope>NUCLEOTIDE SEQUENCE [LARGE SCALE GENOMIC DNA]</scope>
</reference>
<sequence length="58" mass="6486">MARIGDKRRKVRRPNLPTEGVITEEMLDGEVEVPDQVTEELVTDNSNTCTKLTGNMVV</sequence>
<comment type="caution">
    <text evidence="1">The sequence shown here is derived from an EMBL/GenBank/DDBJ whole genome shotgun (WGS) entry which is preliminary data.</text>
</comment>
<dbReference type="Proteomes" id="UP001632038">
    <property type="component" value="Unassembled WGS sequence"/>
</dbReference>
<organism evidence="1 2">
    <name type="scientific">Castilleja foliolosa</name>
    <dbReference type="NCBI Taxonomy" id="1961234"/>
    <lineage>
        <taxon>Eukaryota</taxon>
        <taxon>Viridiplantae</taxon>
        <taxon>Streptophyta</taxon>
        <taxon>Embryophyta</taxon>
        <taxon>Tracheophyta</taxon>
        <taxon>Spermatophyta</taxon>
        <taxon>Magnoliopsida</taxon>
        <taxon>eudicotyledons</taxon>
        <taxon>Gunneridae</taxon>
        <taxon>Pentapetalae</taxon>
        <taxon>asterids</taxon>
        <taxon>lamiids</taxon>
        <taxon>Lamiales</taxon>
        <taxon>Orobanchaceae</taxon>
        <taxon>Pedicularideae</taxon>
        <taxon>Castillejinae</taxon>
        <taxon>Castilleja</taxon>
    </lineage>
</organism>
<proteinExistence type="predicted"/>
<name>A0ABD3DRF9_9LAMI</name>
<keyword evidence="2" id="KW-1185">Reference proteome</keyword>
<accession>A0ABD3DRF9</accession>
<protein>
    <submittedName>
        <fullName evidence="1">Uncharacterized protein</fullName>
    </submittedName>
</protein>
<gene>
    <name evidence="1" type="ORF">CASFOL_009654</name>
</gene>
<dbReference type="AlphaFoldDB" id="A0ABD3DRF9"/>
<evidence type="ECO:0000313" key="2">
    <source>
        <dbReference type="Proteomes" id="UP001632038"/>
    </source>
</evidence>